<evidence type="ECO:0000256" key="2">
    <source>
        <dbReference type="ARBA" id="ARBA00022448"/>
    </source>
</evidence>
<gene>
    <name evidence="13" type="ORF">ABI_43200</name>
</gene>
<evidence type="ECO:0000256" key="3">
    <source>
        <dbReference type="ARBA" id="ARBA00022452"/>
    </source>
</evidence>
<keyword evidence="2 8" id="KW-0813">Transport</keyword>
<evidence type="ECO:0000256" key="4">
    <source>
        <dbReference type="ARBA" id="ARBA00022692"/>
    </source>
</evidence>
<organism evidence="13 14">
    <name type="scientific">Asticcacaulis biprosthecium C19</name>
    <dbReference type="NCBI Taxonomy" id="715226"/>
    <lineage>
        <taxon>Bacteria</taxon>
        <taxon>Pseudomonadati</taxon>
        <taxon>Pseudomonadota</taxon>
        <taxon>Alphaproteobacteria</taxon>
        <taxon>Caulobacterales</taxon>
        <taxon>Caulobacteraceae</taxon>
        <taxon>Asticcacaulis</taxon>
    </lineage>
</organism>
<dbReference type="Gene3D" id="2.40.170.20">
    <property type="entry name" value="TonB-dependent receptor, beta-barrel domain"/>
    <property type="match status" value="1"/>
</dbReference>
<dbReference type="InterPro" id="IPR036942">
    <property type="entry name" value="Beta-barrel_TonB_sf"/>
</dbReference>
<proteinExistence type="inferred from homology"/>
<evidence type="ECO:0000256" key="9">
    <source>
        <dbReference type="RuleBase" id="RU003357"/>
    </source>
</evidence>
<keyword evidence="7 8" id="KW-0998">Cell outer membrane</keyword>
<dbReference type="eggNOG" id="COG4771">
    <property type="taxonomic scope" value="Bacteria"/>
</dbReference>
<dbReference type="Gene3D" id="2.170.130.10">
    <property type="entry name" value="TonB-dependent receptor, plug domain"/>
    <property type="match status" value="1"/>
</dbReference>
<name>F4QT28_9CAUL</name>
<evidence type="ECO:0000256" key="8">
    <source>
        <dbReference type="PROSITE-ProRule" id="PRU01360"/>
    </source>
</evidence>
<evidence type="ECO:0000256" key="1">
    <source>
        <dbReference type="ARBA" id="ARBA00004571"/>
    </source>
</evidence>
<keyword evidence="13" id="KW-0675">Receptor</keyword>
<dbReference type="AlphaFoldDB" id="F4QT28"/>
<evidence type="ECO:0000259" key="12">
    <source>
        <dbReference type="Pfam" id="PF07715"/>
    </source>
</evidence>
<dbReference type="Pfam" id="PF07715">
    <property type="entry name" value="Plug"/>
    <property type="match status" value="1"/>
</dbReference>
<sequence length="1009" mass="107259">MKQKSLRSGLLATTTIRGILSGVAGLAIAVAAMPAAAQDAAAAAPAADEPAAEVVITGSIIRRKNLVSNSPLTVITAGDLEARGITTTQDVAQRLPGNNGGTMTNNWSANGNFAAGASAISLRGLTSNSTLVLTDGLRLSYYPLADDATRNFVDLNTIPSAIIDRVEVLGDGASSTYGADAIAGVVNIITKKQFQGFTAKGFVGTSEQGGADQRGISAIWGTGSLAEDGWNFYVSGEYQKDDMLKFSERGYPYNTADQSDTCNAVSCRTNGVQNGIQFDNRFLGVGTTTVATVRPYNAAATAVAGSWRILNQADGCRDLDTVTISQANIDANAAAGAPVGGVPVGTKLCQQDNINKYSVAIPEVDRTSFSARFTKRFSDTLEGYGSLTLYNSKTYNETRPRSARDQATPGAAGTTYSTAAGSADFPGAFGLYLPIYVCPRGTTVACTSTNGTLNPNNPFAASNQVARLSYYFGDIPYFTTTDSKTTRFAAGLQGESMGWDWDLGISGMETSLEYAQHGRLYIQHLIDVVKDGSYNFVNPSQNTQAVRDYLSPTKIQDSKSQTAAIHFSAARPLMELAGGTLQLGVGADIRYEMVDNPSANPDPVGGDPRQRYFTINPFGAKGQRTVAAAFFELDAPLTSNWEVNFSGRYDDYSTGFGAFSPKISSKFKANDKLAFRGTLSKGFRAPAIAETNADPSTGFITLSAPDDFIAAHNNNGYGDPYSVGLTTVSSTTLKPEKSESASAGFVFTPTRNLSFTFDWWKIHKDDIIQGGDYAPALDAYFAGQPIPAGFNVVPGQADPNFPNLLPTPGFIQYGLINLSAQDIAGVDVSASGRFDLGFAKLTSTAEASYIQYFTQTYPSGTKARYDGTLGNNQITSGSGTPKLRGNWQSTLDFGKASVTATAYYTSGYKSIAADNGDDYYGTCEEGHTAATYRNGDVITCNVDAFTYIDLHGEYQLTDNYSVQLDILNAFDAAAPQDPSSTYQITNYNVAFHSPGLVGRYVKLTGKVTF</sequence>
<dbReference type="InterPro" id="IPR039426">
    <property type="entry name" value="TonB-dep_rcpt-like"/>
</dbReference>
<evidence type="ECO:0000256" key="6">
    <source>
        <dbReference type="ARBA" id="ARBA00023136"/>
    </source>
</evidence>
<evidence type="ECO:0000256" key="5">
    <source>
        <dbReference type="ARBA" id="ARBA00023077"/>
    </source>
</evidence>
<protein>
    <submittedName>
        <fullName evidence="13">TonB dependent receptor family protein</fullName>
    </submittedName>
</protein>
<keyword evidence="10" id="KW-0732">Signal</keyword>
<dbReference type="InterPro" id="IPR012910">
    <property type="entry name" value="Plug_dom"/>
</dbReference>
<dbReference type="RefSeq" id="WP_006275097.1">
    <property type="nucleotide sequence ID" value="NZ_GL883080.1"/>
</dbReference>
<dbReference type="Pfam" id="PF00593">
    <property type="entry name" value="TonB_dep_Rec_b-barrel"/>
    <property type="match status" value="1"/>
</dbReference>
<dbReference type="GO" id="GO:0009279">
    <property type="term" value="C:cell outer membrane"/>
    <property type="evidence" value="ECO:0007669"/>
    <property type="project" value="UniProtKB-SubCell"/>
</dbReference>
<evidence type="ECO:0000259" key="11">
    <source>
        <dbReference type="Pfam" id="PF00593"/>
    </source>
</evidence>
<accession>F4QT28</accession>
<comment type="subcellular location">
    <subcellularLocation>
        <location evidence="1 8">Cell outer membrane</location>
        <topology evidence="1 8">Multi-pass membrane protein</topology>
    </subcellularLocation>
</comment>
<dbReference type="PANTHER" id="PTHR47234:SF2">
    <property type="entry name" value="TONB-DEPENDENT RECEPTOR"/>
    <property type="match status" value="1"/>
</dbReference>
<dbReference type="InterPro" id="IPR037066">
    <property type="entry name" value="Plug_dom_sf"/>
</dbReference>
<keyword evidence="5 9" id="KW-0798">TonB box</keyword>
<feature type="chain" id="PRO_5003316859" evidence="10">
    <location>
        <begin position="38"/>
        <end position="1009"/>
    </location>
</feature>
<feature type="domain" description="TonB-dependent receptor-like beta-barrel" evidence="11">
    <location>
        <begin position="457"/>
        <end position="968"/>
    </location>
</feature>
<evidence type="ECO:0000313" key="14">
    <source>
        <dbReference type="Proteomes" id="UP000006512"/>
    </source>
</evidence>
<keyword evidence="4 8" id="KW-0812">Transmembrane</keyword>
<feature type="signal peptide" evidence="10">
    <location>
        <begin position="1"/>
        <end position="37"/>
    </location>
</feature>
<keyword evidence="6 8" id="KW-0472">Membrane</keyword>
<dbReference type="OrthoDB" id="7051241at2"/>
<dbReference type="EMBL" id="GL883080">
    <property type="protein sequence ID" value="EGF89898.1"/>
    <property type="molecule type" value="Genomic_DNA"/>
</dbReference>
<keyword evidence="14" id="KW-1185">Reference proteome</keyword>
<dbReference type="Proteomes" id="UP000006512">
    <property type="component" value="Unassembled WGS sequence"/>
</dbReference>
<dbReference type="InterPro" id="IPR000531">
    <property type="entry name" value="Beta-barrel_TonB"/>
</dbReference>
<dbReference type="PROSITE" id="PS52016">
    <property type="entry name" value="TONB_DEPENDENT_REC_3"/>
    <property type="match status" value="1"/>
</dbReference>
<keyword evidence="3 8" id="KW-1134">Transmembrane beta strand</keyword>
<dbReference type="HOGENOM" id="CLU_010745_0_1_5"/>
<comment type="similarity">
    <text evidence="8 9">Belongs to the TonB-dependent receptor family.</text>
</comment>
<feature type="domain" description="TonB-dependent receptor plug" evidence="12">
    <location>
        <begin position="70"/>
        <end position="185"/>
    </location>
</feature>
<dbReference type="eggNOG" id="COG1629">
    <property type="taxonomic scope" value="Bacteria"/>
</dbReference>
<dbReference type="SUPFAM" id="SSF56935">
    <property type="entry name" value="Porins"/>
    <property type="match status" value="1"/>
</dbReference>
<evidence type="ECO:0000313" key="13">
    <source>
        <dbReference type="EMBL" id="EGF89898.1"/>
    </source>
</evidence>
<evidence type="ECO:0000256" key="7">
    <source>
        <dbReference type="ARBA" id="ARBA00023237"/>
    </source>
</evidence>
<evidence type="ECO:0000256" key="10">
    <source>
        <dbReference type="SAM" id="SignalP"/>
    </source>
</evidence>
<reference evidence="14" key="1">
    <citation type="submission" date="2011-03" db="EMBL/GenBank/DDBJ databases">
        <title>Draft genome sequence of Brevundimonas diminuta.</title>
        <authorList>
            <person name="Brown P.J.B."/>
            <person name="Buechlein A."/>
            <person name="Hemmerich C."/>
            <person name="Brun Y.V."/>
        </authorList>
    </citation>
    <scope>NUCLEOTIDE SEQUENCE [LARGE SCALE GENOMIC DNA]</scope>
    <source>
        <strain evidence="14">C19</strain>
    </source>
</reference>
<dbReference type="STRING" id="715226.ABI_43200"/>
<dbReference type="PANTHER" id="PTHR47234">
    <property type="match status" value="1"/>
</dbReference>